<dbReference type="PIRSF" id="PIRSF000027">
    <property type="entry name" value="Cytc_c_prime"/>
    <property type="match status" value="1"/>
</dbReference>
<dbReference type="KEGG" id="cid:P73_0530"/>
<dbReference type="InterPro" id="IPR010980">
    <property type="entry name" value="Cyt_c/b562"/>
</dbReference>
<keyword evidence="10" id="KW-1185">Reference proteome</keyword>
<dbReference type="Proteomes" id="UP000031521">
    <property type="component" value="Chromosome"/>
</dbReference>
<feature type="chain" id="PRO_5002114081" evidence="8">
    <location>
        <begin position="24"/>
        <end position="146"/>
    </location>
</feature>
<evidence type="ECO:0000256" key="4">
    <source>
        <dbReference type="ARBA" id="ARBA00022982"/>
    </source>
</evidence>
<accession>A0A0B5DVQ7</accession>
<keyword evidence="1" id="KW-0813">Transport</keyword>
<feature type="signal peptide" evidence="8">
    <location>
        <begin position="1"/>
        <end position="23"/>
    </location>
</feature>
<evidence type="ECO:0000256" key="6">
    <source>
        <dbReference type="PIRSR" id="PIRSR000027-1"/>
    </source>
</evidence>
<proteinExistence type="predicted"/>
<dbReference type="Pfam" id="PF01322">
    <property type="entry name" value="Cytochrom_C_2"/>
    <property type="match status" value="1"/>
</dbReference>
<reference evidence="9 10" key="1">
    <citation type="journal article" date="2014" name="Int. J. Syst. Evol. Microbiol.">
        <title>Celeribacter indicus sp. nov., a polycyclic aromatic hydrocarbon-degrading bacterium from deep-sea sediment and reclassification of Huaishuia halophila as Celeribacter halophilus comb. nov.</title>
        <authorList>
            <person name="Lai Q."/>
            <person name="Cao J."/>
            <person name="Yuan J."/>
            <person name="Li F."/>
            <person name="Shao Z."/>
        </authorList>
    </citation>
    <scope>NUCLEOTIDE SEQUENCE [LARGE SCALE GENOMIC DNA]</scope>
    <source>
        <strain evidence="9">P73</strain>
    </source>
</reference>
<evidence type="ECO:0000313" key="10">
    <source>
        <dbReference type="Proteomes" id="UP000031521"/>
    </source>
</evidence>
<keyword evidence="4" id="KW-0249">Electron transport</keyword>
<evidence type="ECO:0000256" key="3">
    <source>
        <dbReference type="ARBA" id="ARBA00022723"/>
    </source>
</evidence>
<evidence type="ECO:0000256" key="5">
    <source>
        <dbReference type="ARBA" id="ARBA00023004"/>
    </source>
</evidence>
<evidence type="ECO:0000256" key="2">
    <source>
        <dbReference type="ARBA" id="ARBA00022617"/>
    </source>
</evidence>
<dbReference type="GO" id="GO:0005506">
    <property type="term" value="F:iron ion binding"/>
    <property type="evidence" value="ECO:0007669"/>
    <property type="project" value="InterPro"/>
</dbReference>
<dbReference type="EMBL" id="CP004393">
    <property type="protein sequence ID" value="AJE45245.1"/>
    <property type="molecule type" value="Genomic_DNA"/>
</dbReference>
<sequence>MKSFHVTGALAIALICSAPALLAQSKATNPAVKARQEAMLQIGGGMKVLSDMAKGDQAFDAEAANAAVATIATVSAEIPDLFEAQEDDPESEALPAVWSDWDDFVVKAEALHTGAQSITVTDEASLQPALGTLGVTCKQCHDDFRD</sequence>
<dbReference type="GO" id="GO:0020037">
    <property type="term" value="F:heme binding"/>
    <property type="evidence" value="ECO:0007669"/>
    <property type="project" value="InterPro"/>
</dbReference>
<dbReference type="InterPro" id="IPR002321">
    <property type="entry name" value="Cyt_c_II"/>
</dbReference>
<evidence type="ECO:0000256" key="8">
    <source>
        <dbReference type="SAM" id="SignalP"/>
    </source>
</evidence>
<dbReference type="InterPro" id="IPR012127">
    <property type="entry name" value="Cyt_c_prime"/>
</dbReference>
<name>A0A0B5DVQ7_9RHOB</name>
<evidence type="ECO:0000256" key="1">
    <source>
        <dbReference type="ARBA" id="ARBA00022448"/>
    </source>
</evidence>
<dbReference type="GO" id="GO:0009055">
    <property type="term" value="F:electron transfer activity"/>
    <property type="evidence" value="ECO:0007669"/>
    <property type="project" value="InterPro"/>
</dbReference>
<keyword evidence="5 6" id="KW-0408">Iron</keyword>
<comment type="PTM">
    <text evidence="7">Binds 1 heme group per subunit.</text>
</comment>
<dbReference type="STRING" id="1208324.P73_0530"/>
<feature type="binding site" description="covalent" evidence="7">
    <location>
        <position position="137"/>
    </location>
    <ligand>
        <name>heme c</name>
        <dbReference type="ChEBI" id="CHEBI:61717"/>
    </ligand>
</feature>
<gene>
    <name evidence="9" type="ORF">P73_0530</name>
</gene>
<dbReference type="RefSeq" id="WP_043868339.1">
    <property type="nucleotide sequence ID" value="NZ_CP004393.1"/>
</dbReference>
<keyword evidence="3 6" id="KW-0479">Metal-binding</keyword>
<dbReference type="AlphaFoldDB" id="A0A0B5DVQ7"/>
<dbReference type="PROSITE" id="PS51009">
    <property type="entry name" value="CYTCII"/>
    <property type="match status" value="1"/>
</dbReference>
<protein>
    <submittedName>
        <fullName evidence="9">Cytochrome c</fullName>
    </submittedName>
</protein>
<feature type="binding site" description="covalent" evidence="7">
    <location>
        <position position="140"/>
    </location>
    <ligand>
        <name>heme c</name>
        <dbReference type="ChEBI" id="CHEBI:61717"/>
    </ligand>
</feature>
<dbReference type="OrthoDB" id="7596534at2"/>
<dbReference type="HOGENOM" id="CLU_106713_2_0_5"/>
<keyword evidence="8" id="KW-0732">Signal</keyword>
<dbReference type="GO" id="GO:0022900">
    <property type="term" value="P:electron transport chain"/>
    <property type="evidence" value="ECO:0007669"/>
    <property type="project" value="InterPro"/>
</dbReference>
<organism evidence="9 10">
    <name type="scientific">Celeribacter indicus</name>
    <dbReference type="NCBI Taxonomy" id="1208324"/>
    <lineage>
        <taxon>Bacteria</taxon>
        <taxon>Pseudomonadati</taxon>
        <taxon>Pseudomonadota</taxon>
        <taxon>Alphaproteobacteria</taxon>
        <taxon>Rhodobacterales</taxon>
        <taxon>Roseobacteraceae</taxon>
        <taxon>Celeribacter</taxon>
    </lineage>
</organism>
<feature type="binding site" description="axial binding residue" evidence="6">
    <location>
        <position position="141"/>
    </location>
    <ligand>
        <name>heme c</name>
        <dbReference type="ChEBI" id="CHEBI:61717"/>
    </ligand>
    <ligandPart>
        <name>Fe</name>
        <dbReference type="ChEBI" id="CHEBI:18248"/>
    </ligandPart>
</feature>
<keyword evidence="2 7" id="KW-0349">Heme</keyword>
<dbReference type="SUPFAM" id="SSF47175">
    <property type="entry name" value="Cytochromes"/>
    <property type="match status" value="1"/>
</dbReference>
<evidence type="ECO:0000256" key="7">
    <source>
        <dbReference type="PIRSR" id="PIRSR000027-2"/>
    </source>
</evidence>
<dbReference type="Gene3D" id="1.20.120.10">
    <property type="entry name" value="Cytochrome c/b562"/>
    <property type="match status" value="1"/>
</dbReference>
<dbReference type="GO" id="GO:0042597">
    <property type="term" value="C:periplasmic space"/>
    <property type="evidence" value="ECO:0007669"/>
    <property type="project" value="InterPro"/>
</dbReference>
<evidence type="ECO:0000313" key="9">
    <source>
        <dbReference type="EMBL" id="AJE45245.1"/>
    </source>
</evidence>